<evidence type="ECO:0000313" key="2">
    <source>
        <dbReference type="EMBL" id="MCB2380390.1"/>
    </source>
</evidence>
<comment type="caution">
    <text evidence="2">The sequence shown here is derived from an EMBL/GenBank/DDBJ whole genome shotgun (WGS) entry which is preliminary data.</text>
</comment>
<dbReference type="Gene3D" id="3.40.50.300">
    <property type="entry name" value="P-loop containing nucleotide triphosphate hydrolases"/>
    <property type="match status" value="1"/>
</dbReference>
<dbReference type="InterPro" id="IPR052754">
    <property type="entry name" value="NTPase_KAP_P-loop"/>
</dbReference>
<keyword evidence="3" id="KW-1185">Reference proteome</keyword>
<evidence type="ECO:0000259" key="1">
    <source>
        <dbReference type="Pfam" id="PF07693"/>
    </source>
</evidence>
<dbReference type="Proteomes" id="UP001165297">
    <property type="component" value="Unassembled WGS sequence"/>
</dbReference>
<feature type="domain" description="KAP NTPase" evidence="1">
    <location>
        <begin position="24"/>
        <end position="310"/>
    </location>
</feature>
<dbReference type="InterPro" id="IPR011646">
    <property type="entry name" value="KAP_P-loop"/>
</dbReference>
<reference evidence="2" key="1">
    <citation type="submission" date="2021-10" db="EMBL/GenBank/DDBJ databases">
        <authorList>
            <person name="Dean J.D."/>
            <person name="Kim M.K."/>
            <person name="Newey C.N."/>
            <person name="Stoker T.S."/>
            <person name="Thompson D.W."/>
            <person name="Grose J.H."/>
        </authorList>
    </citation>
    <scope>NUCLEOTIDE SEQUENCE</scope>
    <source>
        <strain evidence="2">BT635</strain>
    </source>
</reference>
<dbReference type="PANTHER" id="PTHR22674:SF6">
    <property type="entry name" value="NTPASE KAP FAMILY P-LOOP DOMAIN-CONTAINING PROTEIN 1"/>
    <property type="match status" value="1"/>
</dbReference>
<name>A0ABS8AMF7_9BACT</name>
<protein>
    <submittedName>
        <fullName evidence="2">KAP family NTPase</fullName>
    </submittedName>
</protein>
<dbReference type="SUPFAM" id="SSF52540">
    <property type="entry name" value="P-loop containing nucleoside triphosphate hydrolases"/>
    <property type="match status" value="1"/>
</dbReference>
<dbReference type="PANTHER" id="PTHR22674">
    <property type="entry name" value="NTPASE, KAP FAMILY P-LOOP DOMAIN-CONTAINING 1"/>
    <property type="match status" value="1"/>
</dbReference>
<dbReference type="Pfam" id="PF07693">
    <property type="entry name" value="KAP_NTPase"/>
    <property type="match status" value="1"/>
</dbReference>
<dbReference type="InterPro" id="IPR027417">
    <property type="entry name" value="P-loop_NTPase"/>
</dbReference>
<organism evidence="2 3">
    <name type="scientific">Hymenobacter nitidus</name>
    <dbReference type="NCBI Taxonomy" id="2880929"/>
    <lineage>
        <taxon>Bacteria</taxon>
        <taxon>Pseudomonadati</taxon>
        <taxon>Bacteroidota</taxon>
        <taxon>Cytophagia</taxon>
        <taxon>Cytophagales</taxon>
        <taxon>Hymenobacteraceae</taxon>
        <taxon>Hymenobacter</taxon>
    </lineage>
</organism>
<accession>A0ABS8AMF7</accession>
<dbReference type="RefSeq" id="WP_226190256.1">
    <property type="nucleotide sequence ID" value="NZ_JAJADQ010000016.1"/>
</dbReference>
<sequence>MHSFNFSNDKPVEAQPEDYFQRYEFARRVARVLAERRDSTSITVGVYGAWGEGKTSVMNFIAQELADQSDTIVVTFNPWRFSDEQSLLLAFFTTLADRLKPLSKANRWRFFTRKESLGKLIAKYAQYTTILKATPISGVADAASGLGKALSDVPLETLKDRIEQLLRDSGRKIVVIIDDIDRLEKAEIHAVFRLVKLTANFPYTHYVLCFDDQIVAAALGERFGEGNTKAGHDFLEKIIQIPLRLPQASRADLRDYLFDLLNQALASTDVAIPVDQLEEFRTRFNEHFLLRFTTPRLAKRYVNSISFVLPLLEHEVNYHDLLLIEAVKLFYPALYELIRDQPRYFIGSFEAPRHSVQDEKARHTAFFDQHLQAYSPQEKAAVQALLADTFPKLRELWSNYSRLNDHEELFNSKSIGSAYYFPRYFSYAVTKGETSDVFYDALLTALGHNPTEAERLWRQALDDGRFGDLYMRLYFRRNNFTSRQASSLIHVMASYEEALLDKQRYTSNLFHRFFDATHLVAHLLTFRVDEAEQMPLLEAVFAADVTFSFVYEVARELLRPGRVGEPVRAALQTRTESLLLARALADAADKPVFSVYPTQTRLLFMLWVKQLDGRGSLAAYLHEHVGDAQRLLELVRAFAPLVHSSAQPAPYYCNFGAEQFVHMRELLDPSEFTHFLPEATRIAAAAEEFPAVGYRDAASDELLLAQFGYWCTHPLSGEAAEYLSSRRPDV</sequence>
<evidence type="ECO:0000313" key="3">
    <source>
        <dbReference type="Proteomes" id="UP001165297"/>
    </source>
</evidence>
<gene>
    <name evidence="2" type="ORF">LGH70_22550</name>
</gene>
<proteinExistence type="predicted"/>
<dbReference type="EMBL" id="JAJADQ010000016">
    <property type="protein sequence ID" value="MCB2380390.1"/>
    <property type="molecule type" value="Genomic_DNA"/>
</dbReference>